<evidence type="ECO:0000256" key="3">
    <source>
        <dbReference type="SAM" id="SignalP"/>
    </source>
</evidence>
<feature type="compositionally biased region" description="Low complexity" evidence="2">
    <location>
        <begin position="219"/>
        <end position="231"/>
    </location>
</feature>
<dbReference type="PANTHER" id="PTHR12558">
    <property type="entry name" value="CELL DIVISION CYCLE 16,23,27"/>
    <property type="match status" value="1"/>
</dbReference>
<dbReference type="SUPFAM" id="SSF48452">
    <property type="entry name" value="TPR-like"/>
    <property type="match status" value="1"/>
</dbReference>
<dbReference type="AlphaFoldDB" id="A0A3L9M4G5"/>
<keyword evidence="1" id="KW-0802">TPR repeat</keyword>
<dbReference type="SMART" id="SM00028">
    <property type="entry name" value="TPR"/>
    <property type="match status" value="3"/>
</dbReference>
<dbReference type="RefSeq" id="WP_121935523.1">
    <property type="nucleotide sequence ID" value="NZ_RDOJ01000021.1"/>
</dbReference>
<dbReference type="Pfam" id="PF13424">
    <property type="entry name" value="TPR_12"/>
    <property type="match status" value="1"/>
</dbReference>
<name>A0A3L9M4G5_9FLAO</name>
<feature type="repeat" description="TPR" evidence="1">
    <location>
        <begin position="26"/>
        <end position="59"/>
    </location>
</feature>
<evidence type="ECO:0000313" key="5">
    <source>
        <dbReference type="Proteomes" id="UP000275348"/>
    </source>
</evidence>
<evidence type="ECO:0000313" key="4">
    <source>
        <dbReference type="EMBL" id="RLZ06876.1"/>
    </source>
</evidence>
<sequence length="285" mass="32759">MIYFFKHYGFLVAFVLSTIAFAQSKAKDYIIEGNNYYEDGKFDNAEYAYKRAALEDPTSVKANYNLGNALYKQKRYKESISHYNRSAEIATSKTDKHSAFHNAGNAYLEEQDYGKAVESFKNALRNDPYDESTRYNLAYAKKMLEKQKQKDQNQSKDSSNKEEQKKDKNDQQKQDQQKDQNQENQEQNNNQNDQNQENQADKNQREKDGGNPKSGGQNGNQKGDGNQQNPQISQGSKGKGDEQENAPVGLGEGMLKALQEQEMRTQRRIIQQKADKQRTNTSKDW</sequence>
<feature type="compositionally biased region" description="Basic and acidic residues" evidence="2">
    <location>
        <begin position="145"/>
        <end position="181"/>
    </location>
</feature>
<protein>
    <submittedName>
        <fullName evidence="4">Tetratricopeptide repeat protein</fullName>
    </submittedName>
</protein>
<organism evidence="4 5">
    <name type="scientific">Faecalibacter macacae</name>
    <dbReference type="NCBI Taxonomy" id="1859289"/>
    <lineage>
        <taxon>Bacteria</taxon>
        <taxon>Pseudomonadati</taxon>
        <taxon>Bacteroidota</taxon>
        <taxon>Flavobacteriia</taxon>
        <taxon>Flavobacteriales</taxon>
        <taxon>Weeksellaceae</taxon>
        <taxon>Faecalibacter</taxon>
    </lineage>
</organism>
<dbReference type="PROSITE" id="PS50005">
    <property type="entry name" value="TPR"/>
    <property type="match status" value="3"/>
</dbReference>
<feature type="chain" id="PRO_5018176682" evidence="3">
    <location>
        <begin position="23"/>
        <end position="285"/>
    </location>
</feature>
<evidence type="ECO:0000256" key="1">
    <source>
        <dbReference type="PROSITE-ProRule" id="PRU00339"/>
    </source>
</evidence>
<evidence type="ECO:0000256" key="2">
    <source>
        <dbReference type="SAM" id="MobiDB-lite"/>
    </source>
</evidence>
<keyword evidence="5" id="KW-1185">Reference proteome</keyword>
<feature type="compositionally biased region" description="Low complexity" evidence="2">
    <location>
        <begin position="182"/>
        <end position="198"/>
    </location>
</feature>
<dbReference type="Gene3D" id="1.25.40.10">
    <property type="entry name" value="Tetratricopeptide repeat domain"/>
    <property type="match status" value="1"/>
</dbReference>
<dbReference type="PANTHER" id="PTHR12558:SF13">
    <property type="entry name" value="CELL DIVISION CYCLE PROTEIN 27 HOMOLOG"/>
    <property type="match status" value="1"/>
</dbReference>
<dbReference type="PROSITE" id="PS50293">
    <property type="entry name" value="TPR_REGION"/>
    <property type="match status" value="1"/>
</dbReference>
<feature type="compositionally biased region" description="Basic and acidic residues" evidence="2">
    <location>
        <begin position="273"/>
        <end position="285"/>
    </location>
</feature>
<keyword evidence="3" id="KW-0732">Signal</keyword>
<proteinExistence type="predicted"/>
<feature type="signal peptide" evidence="3">
    <location>
        <begin position="1"/>
        <end position="22"/>
    </location>
</feature>
<gene>
    <name evidence="4" type="ORF">EAH69_12375</name>
</gene>
<feature type="repeat" description="TPR" evidence="1">
    <location>
        <begin position="97"/>
        <end position="130"/>
    </location>
</feature>
<dbReference type="EMBL" id="RDOJ01000021">
    <property type="protein sequence ID" value="RLZ06876.1"/>
    <property type="molecule type" value="Genomic_DNA"/>
</dbReference>
<comment type="caution">
    <text evidence="4">The sequence shown here is derived from an EMBL/GenBank/DDBJ whole genome shotgun (WGS) entry which is preliminary data.</text>
</comment>
<dbReference type="InterPro" id="IPR011990">
    <property type="entry name" value="TPR-like_helical_dom_sf"/>
</dbReference>
<reference evidence="4 5" key="1">
    <citation type="submission" date="2018-10" db="EMBL/GenBank/DDBJ databases">
        <authorList>
            <person name="Chen X."/>
        </authorList>
    </citation>
    <scope>NUCLEOTIDE SEQUENCE [LARGE SCALE GENOMIC DNA]</scope>
    <source>
        <strain evidence="4 5">YIM 102668</strain>
    </source>
</reference>
<feature type="repeat" description="TPR" evidence="1">
    <location>
        <begin position="60"/>
        <end position="93"/>
    </location>
</feature>
<dbReference type="OrthoDB" id="1525165at2"/>
<dbReference type="Proteomes" id="UP000275348">
    <property type="component" value="Unassembled WGS sequence"/>
</dbReference>
<feature type="region of interest" description="Disordered" evidence="2">
    <location>
        <begin position="145"/>
        <end position="285"/>
    </location>
</feature>
<dbReference type="InterPro" id="IPR019734">
    <property type="entry name" value="TPR_rpt"/>
</dbReference>
<feature type="compositionally biased region" description="Basic and acidic residues" evidence="2">
    <location>
        <begin position="199"/>
        <end position="210"/>
    </location>
</feature>
<accession>A0A3L9M4G5</accession>